<reference evidence="2 3" key="1">
    <citation type="submission" date="2020-05" db="EMBL/GenBank/DDBJ databases">
        <title>Identification and distribution of gene clusters putatively required for synthesis of sphingolipid metabolism inhibitors in phylogenetically diverse species of the filamentous fungus Fusarium.</title>
        <authorList>
            <person name="Kim H.-S."/>
            <person name="Busman M."/>
            <person name="Brown D.W."/>
            <person name="Divon H."/>
            <person name="Uhlig S."/>
            <person name="Proctor R.H."/>
        </authorList>
    </citation>
    <scope>NUCLEOTIDE SEQUENCE [LARGE SCALE GENOMIC DNA]</scope>
    <source>
        <strain evidence="2 3">NRRL 53147</strain>
    </source>
</reference>
<accession>A0A8H5IBQ5</accession>
<gene>
    <name evidence="2" type="ORF">FMEXI_12128</name>
</gene>
<dbReference type="EMBL" id="JAAOAM010000345">
    <property type="protein sequence ID" value="KAF5532940.1"/>
    <property type="molecule type" value="Genomic_DNA"/>
</dbReference>
<dbReference type="Proteomes" id="UP000522262">
    <property type="component" value="Unassembled WGS sequence"/>
</dbReference>
<sequence length="377" mass="39961">MDMTLEAAQPEEGNLPCPPLRVEFNCMCDLVHLLVLQLVAFGLSGIELAAPYTSNGASLIERRQALNGLFNGDNTAMAVTNGIVSGSTDDLLSHAQGLGSAENGDDNQNPGPPKSVYPKAASCDLPVILFPGTSFQGSFISLLTGVDWADPVWVNVPELLLGDAQVNAVYAAYALNYIASLSKRSVAIIGWSQGNIDARWAFKYWPSTRKVTTDHVAISADCKGTALANFVGLSGIRNTPSVVQQEAGSDFIKTLWSDGGDSGYVPTTSLYSSFLDEIVQPQQGAGASAYLLDERNVGVKNAEVQKVCAVKPGASLWPKTRSLITVPKDLQAGLGLEDLLITQNAIVIAGISLVTYLPKVKQEPVIEEYGLKAAGTC</sequence>
<protein>
    <submittedName>
        <fullName evidence="2">Lipase B</fullName>
    </submittedName>
</protein>
<evidence type="ECO:0000313" key="2">
    <source>
        <dbReference type="EMBL" id="KAF5532940.1"/>
    </source>
</evidence>
<feature type="region of interest" description="Disordered" evidence="1">
    <location>
        <begin position="95"/>
        <end position="115"/>
    </location>
</feature>
<evidence type="ECO:0000313" key="3">
    <source>
        <dbReference type="Proteomes" id="UP000522262"/>
    </source>
</evidence>
<comment type="caution">
    <text evidence="2">The sequence shown here is derived from an EMBL/GenBank/DDBJ whole genome shotgun (WGS) entry which is preliminary data.</text>
</comment>
<dbReference type="PANTHER" id="PTHR37574:SF1">
    <property type="entry name" value="LIPASE B"/>
    <property type="match status" value="1"/>
</dbReference>
<evidence type="ECO:0000256" key="1">
    <source>
        <dbReference type="SAM" id="MobiDB-lite"/>
    </source>
</evidence>
<name>A0A8H5IBQ5_9HYPO</name>
<proteinExistence type="predicted"/>
<dbReference type="AlphaFoldDB" id="A0A8H5IBQ5"/>
<dbReference type="PANTHER" id="PTHR37574">
    <property type="entry name" value="LIPASE B"/>
    <property type="match status" value="1"/>
</dbReference>
<organism evidence="2 3">
    <name type="scientific">Fusarium mexicanum</name>
    <dbReference type="NCBI Taxonomy" id="751941"/>
    <lineage>
        <taxon>Eukaryota</taxon>
        <taxon>Fungi</taxon>
        <taxon>Dikarya</taxon>
        <taxon>Ascomycota</taxon>
        <taxon>Pezizomycotina</taxon>
        <taxon>Sordariomycetes</taxon>
        <taxon>Hypocreomycetidae</taxon>
        <taxon>Hypocreales</taxon>
        <taxon>Nectriaceae</taxon>
        <taxon>Fusarium</taxon>
        <taxon>Fusarium fujikuroi species complex</taxon>
    </lineage>
</organism>
<dbReference type="Gene3D" id="3.40.50.1820">
    <property type="entry name" value="alpha/beta hydrolase"/>
    <property type="match status" value="1"/>
</dbReference>
<dbReference type="InterPro" id="IPR029058">
    <property type="entry name" value="AB_hydrolase_fold"/>
</dbReference>
<dbReference type="InterPro" id="IPR053228">
    <property type="entry name" value="Stereospecific_Lipase"/>
</dbReference>
<keyword evidence="3" id="KW-1185">Reference proteome</keyword>